<dbReference type="EMBL" id="FXAG01000006">
    <property type="protein sequence ID" value="SMF12619.1"/>
    <property type="molecule type" value="Genomic_DNA"/>
</dbReference>
<dbReference type="Proteomes" id="UP000192920">
    <property type="component" value="Unassembled WGS sequence"/>
</dbReference>
<organism evidence="1 2">
    <name type="scientific">Pseudogulbenkiania subflava DSM 22618</name>
    <dbReference type="NCBI Taxonomy" id="1123014"/>
    <lineage>
        <taxon>Bacteria</taxon>
        <taxon>Pseudomonadati</taxon>
        <taxon>Pseudomonadota</taxon>
        <taxon>Betaproteobacteria</taxon>
        <taxon>Neisseriales</taxon>
        <taxon>Chromobacteriaceae</taxon>
        <taxon>Pseudogulbenkiania</taxon>
    </lineage>
</organism>
<sequence length="175" mass="17534">MKRVIRLGDLTSHGGTVVSAASSTVLFGKPVALLGDQVTCPQQGHSNCTIVEGDSSWLVGGKPVALEGHKVSCGASLISTLGEVLRAYEGGAAAFATGLAAVTAATQAQSSIGDFNQHFQLVDQDGTPVSAALVTLELPDGAMMNVKTCANGKTPIIEGGAGQAISLSLSGLEGV</sequence>
<name>A0A1Y6BHX0_9NEIS</name>
<proteinExistence type="predicted"/>
<dbReference type="RefSeq" id="WP_234985907.1">
    <property type="nucleotide sequence ID" value="NZ_FXAG01000006.1"/>
</dbReference>
<gene>
    <name evidence="1" type="ORF">SAMN02745746_01434</name>
</gene>
<evidence type="ECO:0000313" key="1">
    <source>
        <dbReference type="EMBL" id="SMF12619.1"/>
    </source>
</evidence>
<dbReference type="InterPro" id="IPR008727">
    <property type="entry name" value="PAAR_motif"/>
</dbReference>
<evidence type="ECO:0000313" key="2">
    <source>
        <dbReference type="Proteomes" id="UP000192920"/>
    </source>
</evidence>
<keyword evidence="2" id="KW-1185">Reference proteome</keyword>
<dbReference type="Pfam" id="PF05488">
    <property type="entry name" value="PAAR_motif"/>
    <property type="match status" value="1"/>
</dbReference>
<reference evidence="2" key="1">
    <citation type="submission" date="2017-04" db="EMBL/GenBank/DDBJ databases">
        <authorList>
            <person name="Varghese N."/>
            <person name="Submissions S."/>
        </authorList>
    </citation>
    <scope>NUCLEOTIDE SEQUENCE [LARGE SCALE GENOMIC DNA]</scope>
    <source>
        <strain evidence="2">DSM 22618</strain>
    </source>
</reference>
<accession>A0A1Y6BHX0</accession>
<dbReference type="STRING" id="1123014.SAMN02745746_01434"/>
<protein>
    <submittedName>
        <fullName evidence="1">Zn-binding Pro-Ala-Ala-Arg (PAAR) domain-containing protein, incolved in TypeVI secretion</fullName>
    </submittedName>
</protein>
<dbReference type="AlphaFoldDB" id="A0A1Y6BHX0"/>
<dbReference type="Gene3D" id="2.60.200.60">
    <property type="match status" value="1"/>
</dbReference>
<dbReference type="CDD" id="cd14744">
    <property type="entry name" value="PAAR_CT_2"/>
    <property type="match status" value="1"/>
</dbReference>